<dbReference type="GeneID" id="63685121"/>
<evidence type="ECO:0000313" key="2">
    <source>
        <dbReference type="Proteomes" id="UP000030653"/>
    </source>
</evidence>
<evidence type="ECO:0000313" key="1">
    <source>
        <dbReference type="EMBL" id="EJU02699.1"/>
    </source>
</evidence>
<dbReference type="EMBL" id="JH795861">
    <property type="protein sequence ID" value="EJU02699.1"/>
    <property type="molecule type" value="Genomic_DNA"/>
</dbReference>
<dbReference type="PANTHER" id="PTHR33266:SF1">
    <property type="entry name" value="F-BOX DOMAIN-CONTAINING PROTEIN"/>
    <property type="match status" value="1"/>
</dbReference>
<reference evidence="1 2" key="1">
    <citation type="journal article" date="2012" name="Science">
        <title>The Paleozoic origin of enzymatic lignin decomposition reconstructed from 31 fungal genomes.</title>
        <authorList>
            <person name="Floudas D."/>
            <person name="Binder M."/>
            <person name="Riley R."/>
            <person name="Barry K."/>
            <person name="Blanchette R.A."/>
            <person name="Henrissat B."/>
            <person name="Martinez A.T."/>
            <person name="Otillar R."/>
            <person name="Spatafora J.W."/>
            <person name="Yadav J.S."/>
            <person name="Aerts A."/>
            <person name="Benoit I."/>
            <person name="Boyd A."/>
            <person name="Carlson A."/>
            <person name="Copeland A."/>
            <person name="Coutinho P.M."/>
            <person name="de Vries R.P."/>
            <person name="Ferreira P."/>
            <person name="Findley K."/>
            <person name="Foster B."/>
            <person name="Gaskell J."/>
            <person name="Glotzer D."/>
            <person name="Gorecki P."/>
            <person name="Heitman J."/>
            <person name="Hesse C."/>
            <person name="Hori C."/>
            <person name="Igarashi K."/>
            <person name="Jurgens J.A."/>
            <person name="Kallen N."/>
            <person name="Kersten P."/>
            <person name="Kohler A."/>
            <person name="Kuees U."/>
            <person name="Kumar T.K.A."/>
            <person name="Kuo A."/>
            <person name="LaButti K."/>
            <person name="Larrondo L.F."/>
            <person name="Lindquist E."/>
            <person name="Ling A."/>
            <person name="Lombard V."/>
            <person name="Lucas S."/>
            <person name="Lundell T."/>
            <person name="Martin R."/>
            <person name="McLaughlin D.J."/>
            <person name="Morgenstern I."/>
            <person name="Morin E."/>
            <person name="Murat C."/>
            <person name="Nagy L.G."/>
            <person name="Nolan M."/>
            <person name="Ohm R.A."/>
            <person name="Patyshakuliyeva A."/>
            <person name="Rokas A."/>
            <person name="Ruiz-Duenas F.J."/>
            <person name="Sabat G."/>
            <person name="Salamov A."/>
            <person name="Samejima M."/>
            <person name="Schmutz J."/>
            <person name="Slot J.C."/>
            <person name="St John F."/>
            <person name="Stenlid J."/>
            <person name="Sun H."/>
            <person name="Sun S."/>
            <person name="Syed K."/>
            <person name="Tsang A."/>
            <person name="Wiebenga A."/>
            <person name="Young D."/>
            <person name="Pisabarro A."/>
            <person name="Eastwood D.C."/>
            <person name="Martin F."/>
            <person name="Cullen D."/>
            <person name="Grigoriev I.V."/>
            <person name="Hibbett D.S."/>
        </authorList>
    </citation>
    <scope>NUCLEOTIDE SEQUENCE [LARGE SCALE GENOMIC DNA]</scope>
    <source>
        <strain evidence="1 2">DJM-731 SS1</strain>
    </source>
</reference>
<keyword evidence="2" id="KW-1185">Reference proteome</keyword>
<sequence length="456" mass="52600">MSSGLNEFLNHEDIRKEVAESLGKSFKQLATAPTWDNFVRACYITIFRELQESTRKFRARISRRFLKYSDDIEPWPSFDPSGEDKKWRDFMVKTFFGSKAEPKADDVIAAIQHPFIVAAFCEVKAKLEGRLDINHELASVFEIPYQNDEIRKIFIKYLEPRGVGIMEDLKTSRWVYYSRCLNIIASSGQGKSRLMKEVGYGRRDCISPTPEDEPVFCIPANIRELDAPGYPLPDPIVFKYFKTLQGRYSTDSQQSDTAHWRAAVFLSEALKHALTCLKDIPEAEYVPKLRAWNEKMEGRNREYRDQFWEDVVNNAETTYATTIINRGSPSQQKFIEPATNELVSYLSVLRGSDASVIIYFDEVAGFRNLYWILSRVLSAQRSAPLWVVFMATSGKLEDYEPPWCNISSKRSSEERVQLLPPYYSLGFDQWAQKAAESRTMGDLSTWLHASYYGRPL</sequence>
<protein>
    <submittedName>
        <fullName evidence="1">Uncharacterized protein</fullName>
    </submittedName>
</protein>
<organism evidence="1 2">
    <name type="scientific">Dacryopinax primogenitus (strain DJM 731)</name>
    <name type="common">Brown rot fungus</name>
    <dbReference type="NCBI Taxonomy" id="1858805"/>
    <lineage>
        <taxon>Eukaryota</taxon>
        <taxon>Fungi</taxon>
        <taxon>Dikarya</taxon>
        <taxon>Basidiomycota</taxon>
        <taxon>Agaricomycotina</taxon>
        <taxon>Dacrymycetes</taxon>
        <taxon>Dacrymycetales</taxon>
        <taxon>Dacrymycetaceae</taxon>
        <taxon>Dacryopinax</taxon>
    </lineage>
</organism>
<dbReference type="AlphaFoldDB" id="M5G1Y2"/>
<dbReference type="OrthoDB" id="107110at2759"/>
<name>M5G1Y2_DACPD</name>
<accession>M5G1Y2</accession>
<dbReference type="HOGENOM" id="CLU_599942_0_0_1"/>
<dbReference type="STRING" id="1858805.M5G1Y2"/>
<proteinExistence type="predicted"/>
<gene>
    <name evidence="1" type="ORF">DACRYDRAFT_115710</name>
</gene>
<dbReference type="Proteomes" id="UP000030653">
    <property type="component" value="Unassembled WGS sequence"/>
</dbReference>
<dbReference type="RefSeq" id="XP_040629593.1">
    <property type="nucleotide sequence ID" value="XM_040770059.1"/>
</dbReference>
<dbReference type="PANTHER" id="PTHR33266">
    <property type="entry name" value="CHROMOSOME 15, WHOLE GENOME SHOTGUN SEQUENCE"/>
    <property type="match status" value="1"/>
</dbReference>